<dbReference type="PROSITE" id="PS51562">
    <property type="entry name" value="RNA_CAP0_MT"/>
    <property type="match status" value="1"/>
</dbReference>
<dbReference type="InterPro" id="IPR013846">
    <property type="entry name" value="mRNA_cap_enzyme_C"/>
</dbReference>
<keyword evidence="5" id="KW-0808">Transferase</keyword>
<evidence type="ECO:0000256" key="11">
    <source>
        <dbReference type="ARBA" id="ARBA00023134"/>
    </source>
</evidence>
<dbReference type="InterPro" id="IPR037009">
    <property type="entry name" value="mRNA_triPase_Cet1_sf"/>
</dbReference>
<dbReference type="GO" id="GO:0004651">
    <property type="term" value="F:polynucleotide 5'-phosphatase activity"/>
    <property type="evidence" value="ECO:0007669"/>
    <property type="project" value="InterPro"/>
</dbReference>
<evidence type="ECO:0000313" key="15">
    <source>
        <dbReference type="EMBL" id="ARF09638.1"/>
    </source>
</evidence>
<evidence type="ECO:0000256" key="4">
    <source>
        <dbReference type="ARBA" id="ARBA00022664"/>
    </source>
</evidence>
<dbReference type="PANTHER" id="PTHR12189">
    <property type="entry name" value="MRNA GUANINE-7- METHYLTRANSFERASE"/>
    <property type="match status" value="1"/>
</dbReference>
<dbReference type="GO" id="GO:0004482">
    <property type="term" value="F:mRNA 5'-cap (guanine-N7-)-methyltransferase activity"/>
    <property type="evidence" value="ECO:0007669"/>
    <property type="project" value="InterPro"/>
</dbReference>
<keyword evidence="3" id="KW-0489">Methyltransferase</keyword>
<dbReference type="GO" id="GO:0003723">
    <property type="term" value="F:RNA binding"/>
    <property type="evidence" value="ECO:0007669"/>
    <property type="project" value="UniProtKB-KW"/>
</dbReference>
<dbReference type="Gene3D" id="3.30.470.30">
    <property type="entry name" value="DNA ligase/mRNA capping enzyme"/>
    <property type="match status" value="1"/>
</dbReference>
<dbReference type="Gene3D" id="2.40.50.140">
    <property type="entry name" value="Nucleic acid-binding proteins"/>
    <property type="match status" value="1"/>
</dbReference>
<dbReference type="SUPFAM" id="SSF53335">
    <property type="entry name" value="S-adenosyl-L-methionine-dependent methyltransferases"/>
    <property type="match status" value="1"/>
</dbReference>
<comment type="catalytic activity">
    <reaction evidence="12">
        <text>a 5'-end diphospho-ribonucleoside in mRNA + GTP + H(+) = a 5'-end (5'-triphosphoguanosine)-ribonucleoside in mRNA + diphosphate</text>
        <dbReference type="Rhea" id="RHEA:67012"/>
        <dbReference type="Rhea" id="RHEA-COMP:17165"/>
        <dbReference type="Rhea" id="RHEA-COMP:17166"/>
        <dbReference type="ChEBI" id="CHEBI:15378"/>
        <dbReference type="ChEBI" id="CHEBI:33019"/>
        <dbReference type="ChEBI" id="CHEBI:37565"/>
        <dbReference type="ChEBI" id="CHEBI:167616"/>
        <dbReference type="ChEBI" id="CHEBI:167617"/>
        <dbReference type="EC" id="2.7.7.50"/>
    </reaction>
</comment>
<keyword evidence="9" id="KW-0378">Hydrolase</keyword>
<dbReference type="SUPFAM" id="SSF56091">
    <property type="entry name" value="DNA ligase/mRNA capping enzyme, catalytic domain"/>
    <property type="match status" value="1"/>
</dbReference>
<reference evidence="15" key="1">
    <citation type="journal article" date="2017" name="Science">
        <title>Giant viruses with an expanded complement of translation system components.</title>
        <authorList>
            <person name="Schulz F."/>
            <person name="Yutin N."/>
            <person name="Ivanova N.N."/>
            <person name="Ortega D.R."/>
            <person name="Lee T.K."/>
            <person name="Vierheilig J."/>
            <person name="Daims H."/>
            <person name="Horn M."/>
            <person name="Wagner M."/>
            <person name="Jensen G.J."/>
            <person name="Kyrpides N.C."/>
            <person name="Koonin E.V."/>
            <person name="Woyke T."/>
        </authorList>
    </citation>
    <scope>NUCLEOTIDE SEQUENCE</scope>
    <source>
        <strain evidence="15">ILV1</strain>
    </source>
</reference>
<keyword evidence="4" id="KW-0507">mRNA processing</keyword>
<dbReference type="SUPFAM" id="SSF50249">
    <property type="entry name" value="Nucleic acid-binding proteins"/>
    <property type="match status" value="1"/>
</dbReference>
<evidence type="ECO:0000256" key="8">
    <source>
        <dbReference type="ARBA" id="ARBA00022741"/>
    </source>
</evidence>
<dbReference type="Pfam" id="PF03291">
    <property type="entry name" value="mRNA_G-N7_MeTrfase"/>
    <property type="match status" value="1"/>
</dbReference>
<gene>
    <name evidence="15" type="ORF">Indivirus_2_17</name>
</gene>
<dbReference type="InterPro" id="IPR004971">
    <property type="entry name" value="mRNA_G-N7_MeTrfase_dom"/>
</dbReference>
<evidence type="ECO:0000256" key="3">
    <source>
        <dbReference type="ARBA" id="ARBA00022603"/>
    </source>
</evidence>
<dbReference type="InterPro" id="IPR029063">
    <property type="entry name" value="SAM-dependent_MTases_sf"/>
</dbReference>
<dbReference type="SUPFAM" id="SSF55154">
    <property type="entry name" value="CYTH-like phosphatases"/>
    <property type="match status" value="1"/>
</dbReference>
<evidence type="ECO:0000256" key="9">
    <source>
        <dbReference type="ARBA" id="ARBA00022801"/>
    </source>
</evidence>
<dbReference type="PANTHER" id="PTHR12189:SF2">
    <property type="entry name" value="MRNA CAP GUANINE-N7 METHYLTRANSFERASE"/>
    <property type="match status" value="1"/>
</dbReference>
<dbReference type="EMBL" id="KY684086">
    <property type="protein sequence ID" value="ARF09638.1"/>
    <property type="molecule type" value="Genomic_DNA"/>
</dbReference>
<keyword evidence="10" id="KW-0694">RNA-binding</keyword>
<dbReference type="Pfam" id="PF03919">
    <property type="entry name" value="mRNA_cap_C"/>
    <property type="match status" value="1"/>
</dbReference>
<evidence type="ECO:0000256" key="12">
    <source>
        <dbReference type="ARBA" id="ARBA00044679"/>
    </source>
</evidence>
<accession>A0A1V0SDA4</accession>
<evidence type="ECO:0000256" key="7">
    <source>
        <dbReference type="ARBA" id="ARBA00022695"/>
    </source>
</evidence>
<comment type="pathway">
    <text evidence="1">mRNA processing; mRNA capping.</text>
</comment>
<evidence type="ECO:0000256" key="1">
    <source>
        <dbReference type="ARBA" id="ARBA00005129"/>
    </source>
</evidence>
<evidence type="ECO:0000256" key="2">
    <source>
        <dbReference type="ARBA" id="ARBA00008556"/>
    </source>
</evidence>
<evidence type="ECO:0000256" key="10">
    <source>
        <dbReference type="ARBA" id="ARBA00022884"/>
    </source>
</evidence>
<evidence type="ECO:0000259" key="14">
    <source>
        <dbReference type="PROSITE" id="PS51562"/>
    </source>
</evidence>
<evidence type="ECO:0000256" key="13">
    <source>
        <dbReference type="ARBA" id="ARBA00047740"/>
    </source>
</evidence>
<dbReference type="GO" id="GO:0004484">
    <property type="term" value="F:mRNA guanylyltransferase activity"/>
    <property type="evidence" value="ECO:0007669"/>
    <property type="project" value="UniProtKB-EC"/>
</dbReference>
<dbReference type="InterPro" id="IPR033469">
    <property type="entry name" value="CYTH-like_dom_sf"/>
</dbReference>
<proteinExistence type="inferred from homology"/>
<dbReference type="Gene3D" id="3.20.100.10">
    <property type="entry name" value="mRNA triphosphatase Cet1-like"/>
    <property type="match status" value="1"/>
</dbReference>
<comment type="catalytic activity">
    <reaction evidence="13">
        <text>a 5'-end triphospho-ribonucleoside in mRNA + H2O = a 5'-end diphospho-ribonucleoside in mRNA + phosphate + H(+)</text>
        <dbReference type="Rhea" id="RHEA:67004"/>
        <dbReference type="Rhea" id="RHEA-COMP:17164"/>
        <dbReference type="Rhea" id="RHEA-COMP:17165"/>
        <dbReference type="ChEBI" id="CHEBI:15377"/>
        <dbReference type="ChEBI" id="CHEBI:15378"/>
        <dbReference type="ChEBI" id="CHEBI:43474"/>
        <dbReference type="ChEBI" id="CHEBI:167616"/>
        <dbReference type="ChEBI" id="CHEBI:167618"/>
        <dbReference type="EC" id="3.6.1.74"/>
    </reaction>
    <physiologicalReaction direction="left-to-right" evidence="13">
        <dbReference type="Rhea" id="RHEA:67005"/>
    </physiologicalReaction>
</comment>
<dbReference type="GO" id="GO:0005525">
    <property type="term" value="F:GTP binding"/>
    <property type="evidence" value="ECO:0007669"/>
    <property type="project" value="UniProtKB-KW"/>
</dbReference>
<comment type="similarity">
    <text evidence="2">In the N-terminal section; belongs to the dsDNA virus mRNA guanylyltransferase family.</text>
</comment>
<keyword evidence="6" id="KW-0949">S-adenosyl-L-methionine</keyword>
<feature type="domain" description="MRNA cap 0 methyltransferase" evidence="14">
    <location>
        <begin position="714"/>
        <end position="1041"/>
    </location>
</feature>
<keyword evidence="7" id="KW-0548">Nucleotidyltransferase</keyword>
<organism evidence="15">
    <name type="scientific">Indivirus ILV1</name>
    <dbReference type="NCBI Taxonomy" id="1977633"/>
    <lineage>
        <taxon>Viruses</taxon>
        <taxon>Varidnaviria</taxon>
        <taxon>Bamfordvirae</taxon>
        <taxon>Nucleocytoviricota</taxon>
        <taxon>Megaviricetes</taxon>
        <taxon>Imitervirales</taxon>
        <taxon>Mimiviridae</taxon>
        <taxon>Klosneuvirinae</taxon>
        <taxon>Indivirus</taxon>
    </lineage>
</organism>
<dbReference type="GO" id="GO:0140818">
    <property type="term" value="F:mRNA 5'-triphosphate monophosphatase activity"/>
    <property type="evidence" value="ECO:0007669"/>
    <property type="project" value="UniProtKB-EC"/>
</dbReference>
<sequence>MSKIEDVRITGSFKDQLNATSIKNIENLYNKIDVGSEFELIFFRNERMGLENFLKMLEYLTYKSTAKKLKLVNSISLDVSYTKAKGETYRITITGIEAINRYIKMLHVRKNHVIFSVLIGLLETDQSLSIIKKTKETENILDIDDFDIRVRLSSETKISKKELDELKEINEKAMNDIVFRYKQRISIRLEDNNDFNFGIDLTNVKMSNYINRLESSSSSYELEMDLTSKKSKIDKKYLETIFNETNTMLKIIQQSNYIISRSLQTEVLSNYAKLLDVKQDNMISLAARNPQSLEVQHIVDQLPNKYAVTDKADGERYFLMTYNNYTFLISNLLTVKNTGMMLKDSKFNDSILDGELIFIKNINKYLFMAFDCLYNGGKDIRPVASFLERLSNADEIIDNCFVEKDHKKFKFDDYLGQKNVKFDANAIVKSYSEGIVEYFNALNNNLSKEKFMLVRRKFFIPALGGQNNEIFKYAQLIWDKYTKDKNVQCPYILDGTIFHPLDQKYTTSVKDSKFVEYKWKPAEKNSIDFYVQYERNKETGNIVTLYDNSREEEEQLHNKPYRVLKLFVGKFIKDIEKPILFEPEKDSVKYLAYIFLMNGEARDIEGNIIQDNTVVEFYYNNDPNIPDRHRWVPMRTRYDKTESVQRFRKKYGNYADVAYKVWRSIRNPILPNDFETLANDTLYNKHIDILRGKIDHSVIMSEAKENIYYQKITNLGKPMRNFHNYIKSILLYSYINPRYEINGKNHTVLDIGTGRGGDLMKLYYATVSLFVGIDVDLNGLISPVDGALSRYNQLKKTHPNFPKMFFVHADGRSLLNYDDQLKTLGGMSPTNQKLMNQFFSKDKSKRTQFDRISCQFAVHYFLESETTWNNFTQNVNDYLLPGGYLLLTTFDADRIIDVIGDKNQYTVYYNDEKGDRHILFDIVKKYEGIKKGDDIGLGMTIDLHNSLYSADGVYIPEYLVQKKFIQKELLERCNLELVDSDLFENQYLLNTDFFREFYKYESKAETRKFFSDVAQYYNQNEFNNACYKLTRLYRYYVFRRKDIIKEETPKKSKKTKGGVLTNQLTQEDLSFSEMPELFNPSRFIRKHPGKIIDYSFMSSVHNILINHEVIPKTVSMMQFYNDIGFDVCNDKDINKNIISKLGKKLIIKHLIDNSEGTESEAVLNGVNFIIVSKDCDNEDKPKIDKYSFNNKVPNIMLYYDGMKYWPLYETQENKIKGMFESDNDIMTKLF</sequence>
<evidence type="ECO:0000256" key="5">
    <source>
        <dbReference type="ARBA" id="ARBA00022679"/>
    </source>
</evidence>
<evidence type="ECO:0000256" key="6">
    <source>
        <dbReference type="ARBA" id="ARBA00022691"/>
    </source>
</evidence>
<keyword evidence="11" id="KW-0342">GTP-binding</keyword>
<name>A0A1V0SDA4_9VIRU</name>
<keyword evidence="8" id="KW-0547">Nucleotide-binding</keyword>
<dbReference type="InterPro" id="IPR012340">
    <property type="entry name" value="NA-bd_OB-fold"/>
</dbReference>
<protein>
    <submittedName>
        <fullName evidence="15">mRNA capping enzyme</fullName>
    </submittedName>
</protein>
<dbReference type="InterPro" id="IPR039753">
    <property type="entry name" value="RG7MT1"/>
</dbReference>
<dbReference type="Gene3D" id="3.40.50.150">
    <property type="entry name" value="Vaccinia Virus protein VP39"/>
    <property type="match status" value="1"/>
</dbReference>
<dbReference type="UniPathway" id="UPA00922"/>